<dbReference type="GO" id="GO:0001682">
    <property type="term" value="P:tRNA 5'-leader removal"/>
    <property type="evidence" value="ECO:0007669"/>
    <property type="project" value="TreeGrafter"/>
</dbReference>
<evidence type="ECO:0000259" key="3">
    <source>
        <dbReference type="Pfam" id="PF17177"/>
    </source>
</evidence>
<sequence length="196" mass="22181">MDGRARFCSFAHSTTPQIHESSASGTNKVSRKSNKMARRESPEWVLKWKLDRCSKSGDLVEALRLYDEARSNGDGVVANASDLSFKRGFEIYQQMVTDKVAPNEATYTNVARLAFASEDQEMAFDLVKKMKGFDILSKLRSYGPALFGFCKKGMADRAYEVDTHMAESEVKCRHIYNADTVRIGVKNEGFVWFHLQ</sequence>
<dbReference type="PANTHER" id="PTHR13547">
    <property type="match status" value="1"/>
</dbReference>
<dbReference type="OrthoDB" id="1746836at2759"/>
<dbReference type="AlphaFoldDB" id="A0A067LGE2"/>
<dbReference type="InterPro" id="IPR011990">
    <property type="entry name" value="TPR-like_helical_dom_sf"/>
</dbReference>
<dbReference type="InterPro" id="IPR033443">
    <property type="entry name" value="PROP1-like_PPR_dom"/>
</dbReference>
<reference evidence="4 5" key="1">
    <citation type="journal article" date="2014" name="PLoS ONE">
        <title>Global Analysis of Gene Expression Profiles in Physic Nut (Jatropha curcas L.) Seedlings Exposed to Salt Stress.</title>
        <authorList>
            <person name="Zhang L."/>
            <person name="Zhang C."/>
            <person name="Wu P."/>
            <person name="Chen Y."/>
            <person name="Li M."/>
            <person name="Jiang H."/>
            <person name="Wu G."/>
        </authorList>
    </citation>
    <scope>NUCLEOTIDE SEQUENCE [LARGE SCALE GENOMIC DNA]</scope>
    <source>
        <strain evidence="5">cv. GZQX0401</strain>
        <tissue evidence="4">Young leaves</tissue>
    </source>
</reference>
<evidence type="ECO:0000313" key="4">
    <source>
        <dbReference type="EMBL" id="KDP43204.1"/>
    </source>
</evidence>
<dbReference type="PANTHER" id="PTHR13547:SF1">
    <property type="entry name" value="MITOCHONDRIAL RIBONUCLEASE P CATALYTIC SUBUNIT"/>
    <property type="match status" value="1"/>
</dbReference>
<protein>
    <recommendedName>
        <fullName evidence="3">PROP1-like PPR domain-containing protein</fullName>
    </recommendedName>
</protein>
<gene>
    <name evidence="4" type="ORF">JCGZ_22756</name>
</gene>
<dbReference type="Pfam" id="PF17177">
    <property type="entry name" value="PPR_long"/>
    <property type="match status" value="1"/>
</dbReference>
<feature type="domain" description="PROP1-like PPR" evidence="3">
    <location>
        <begin position="82"/>
        <end position="172"/>
    </location>
</feature>
<dbReference type="EMBL" id="KK914277">
    <property type="protein sequence ID" value="KDP43204.1"/>
    <property type="molecule type" value="Genomic_DNA"/>
</dbReference>
<organism evidence="4 5">
    <name type="scientific">Jatropha curcas</name>
    <name type="common">Barbados nut</name>
    <dbReference type="NCBI Taxonomy" id="180498"/>
    <lineage>
        <taxon>Eukaryota</taxon>
        <taxon>Viridiplantae</taxon>
        <taxon>Streptophyta</taxon>
        <taxon>Embryophyta</taxon>
        <taxon>Tracheophyta</taxon>
        <taxon>Spermatophyta</taxon>
        <taxon>Magnoliopsida</taxon>
        <taxon>eudicotyledons</taxon>
        <taxon>Gunneridae</taxon>
        <taxon>Pentapetalae</taxon>
        <taxon>rosids</taxon>
        <taxon>fabids</taxon>
        <taxon>Malpighiales</taxon>
        <taxon>Euphorbiaceae</taxon>
        <taxon>Crotonoideae</taxon>
        <taxon>Jatropheae</taxon>
        <taxon>Jatropha</taxon>
    </lineage>
</organism>
<proteinExistence type="predicted"/>
<dbReference type="Proteomes" id="UP000027138">
    <property type="component" value="Unassembled WGS sequence"/>
</dbReference>
<dbReference type="Gene3D" id="1.25.40.10">
    <property type="entry name" value="Tetratricopeptide repeat domain"/>
    <property type="match status" value="1"/>
</dbReference>
<feature type="region of interest" description="Disordered" evidence="2">
    <location>
        <begin position="16"/>
        <end position="36"/>
    </location>
</feature>
<dbReference type="InterPro" id="IPR002885">
    <property type="entry name" value="PPR_rpt"/>
</dbReference>
<accession>A0A067LGE2</accession>
<evidence type="ECO:0000313" key="5">
    <source>
        <dbReference type="Proteomes" id="UP000027138"/>
    </source>
</evidence>
<dbReference type="GO" id="GO:0004526">
    <property type="term" value="F:ribonuclease P activity"/>
    <property type="evidence" value="ECO:0007669"/>
    <property type="project" value="TreeGrafter"/>
</dbReference>
<name>A0A067LGE2_JATCU</name>
<keyword evidence="1" id="KW-0677">Repeat</keyword>
<dbReference type="Pfam" id="PF01535">
    <property type="entry name" value="PPR"/>
    <property type="match status" value="1"/>
</dbReference>
<feature type="compositionally biased region" description="Polar residues" evidence="2">
    <location>
        <begin position="16"/>
        <end position="28"/>
    </location>
</feature>
<keyword evidence="5" id="KW-1185">Reference proteome</keyword>
<evidence type="ECO:0000256" key="1">
    <source>
        <dbReference type="ARBA" id="ARBA00022737"/>
    </source>
</evidence>
<evidence type="ECO:0000256" key="2">
    <source>
        <dbReference type="SAM" id="MobiDB-lite"/>
    </source>
</evidence>